<dbReference type="OrthoDB" id="9975356at2759"/>
<dbReference type="Gene3D" id="2.30.42.10">
    <property type="match status" value="1"/>
</dbReference>
<name>A0A443SGM9_9ACAR</name>
<dbReference type="Pfam" id="PF23012">
    <property type="entry name" value="Syntrophin_4th"/>
    <property type="match status" value="1"/>
</dbReference>
<dbReference type="PANTHER" id="PTHR10554:SF1">
    <property type="entry name" value="FI16515P1"/>
    <property type="match status" value="1"/>
</dbReference>
<evidence type="ECO:0000259" key="5">
    <source>
        <dbReference type="PROSITE" id="PS50106"/>
    </source>
</evidence>
<dbReference type="STRING" id="299467.A0A443SGM9"/>
<proteinExistence type="inferred from homology"/>
<keyword evidence="7" id="KW-1185">Reference proteome</keyword>
<keyword evidence="4" id="KW-0206">Cytoskeleton</keyword>
<dbReference type="Pfam" id="PF00595">
    <property type="entry name" value="PDZ"/>
    <property type="match status" value="1"/>
</dbReference>
<dbReference type="EMBL" id="NCKV01002572">
    <property type="protein sequence ID" value="RWS26666.1"/>
    <property type="molecule type" value="Genomic_DNA"/>
</dbReference>
<accession>A0A443SGM9</accession>
<reference evidence="6 7" key="1">
    <citation type="journal article" date="2018" name="Gigascience">
        <title>Genomes of trombidid mites reveal novel predicted allergens and laterally-transferred genes associated with secondary metabolism.</title>
        <authorList>
            <person name="Dong X."/>
            <person name="Chaisiri K."/>
            <person name="Xia D."/>
            <person name="Armstrong S.D."/>
            <person name="Fang Y."/>
            <person name="Donnelly M.J."/>
            <person name="Kadowaki T."/>
            <person name="McGarry J.W."/>
            <person name="Darby A.C."/>
            <person name="Makepeace B.L."/>
        </authorList>
    </citation>
    <scope>NUCLEOTIDE SEQUENCE [LARGE SCALE GENOMIC DNA]</scope>
    <source>
        <strain evidence="6">UoL-UT</strain>
    </source>
</reference>
<evidence type="ECO:0000313" key="6">
    <source>
        <dbReference type="EMBL" id="RWS26666.1"/>
    </source>
</evidence>
<feature type="domain" description="PDZ" evidence="5">
    <location>
        <begin position="99"/>
        <end position="181"/>
    </location>
</feature>
<dbReference type="GO" id="GO:0005856">
    <property type="term" value="C:cytoskeleton"/>
    <property type="evidence" value="ECO:0007669"/>
    <property type="project" value="UniProtKB-SubCell"/>
</dbReference>
<dbReference type="VEuPathDB" id="VectorBase:LDEU005374"/>
<organism evidence="6 7">
    <name type="scientific">Leptotrombidium deliense</name>
    <dbReference type="NCBI Taxonomy" id="299467"/>
    <lineage>
        <taxon>Eukaryota</taxon>
        <taxon>Metazoa</taxon>
        <taxon>Ecdysozoa</taxon>
        <taxon>Arthropoda</taxon>
        <taxon>Chelicerata</taxon>
        <taxon>Arachnida</taxon>
        <taxon>Acari</taxon>
        <taxon>Acariformes</taxon>
        <taxon>Trombidiformes</taxon>
        <taxon>Prostigmata</taxon>
        <taxon>Anystina</taxon>
        <taxon>Parasitengona</taxon>
        <taxon>Trombiculoidea</taxon>
        <taxon>Trombiculidae</taxon>
        <taxon>Leptotrombidium</taxon>
    </lineage>
</organism>
<dbReference type="SUPFAM" id="SSF50156">
    <property type="entry name" value="PDZ domain-like"/>
    <property type="match status" value="1"/>
</dbReference>
<evidence type="ECO:0000256" key="1">
    <source>
        <dbReference type="ARBA" id="ARBA00004245"/>
    </source>
</evidence>
<dbReference type="PANTHER" id="PTHR10554">
    <property type="entry name" value="SYNTROPHIN"/>
    <property type="match status" value="1"/>
</dbReference>
<dbReference type="PROSITE" id="PS50106">
    <property type="entry name" value="PDZ"/>
    <property type="match status" value="1"/>
</dbReference>
<dbReference type="InterPro" id="IPR055108">
    <property type="entry name" value="Syntrophin_4th"/>
</dbReference>
<protein>
    <recommendedName>
        <fullName evidence="5">PDZ domain-containing protein</fullName>
    </recommendedName>
</protein>
<dbReference type="InterPro" id="IPR015482">
    <property type="entry name" value="Syntrophin"/>
</dbReference>
<dbReference type="AlphaFoldDB" id="A0A443SGM9"/>
<dbReference type="InterPro" id="IPR001478">
    <property type="entry name" value="PDZ"/>
</dbReference>
<dbReference type="InterPro" id="IPR036034">
    <property type="entry name" value="PDZ_sf"/>
</dbReference>
<dbReference type="GO" id="GO:0005198">
    <property type="term" value="F:structural molecule activity"/>
    <property type="evidence" value="ECO:0007669"/>
    <property type="project" value="InterPro"/>
</dbReference>
<gene>
    <name evidence="6" type="ORF">B4U80_04191</name>
</gene>
<comment type="similarity">
    <text evidence="2">Belongs to the syntrophin family.</text>
</comment>
<dbReference type="SMART" id="SM00228">
    <property type="entry name" value="PDZ"/>
    <property type="match status" value="1"/>
</dbReference>
<comment type="subcellular location">
    <subcellularLocation>
        <location evidence="1">Cytoplasm</location>
        <location evidence="1">Cytoskeleton</location>
    </subcellularLocation>
</comment>
<dbReference type="Proteomes" id="UP000288716">
    <property type="component" value="Unassembled WGS sequence"/>
</dbReference>
<dbReference type="GO" id="GO:0016010">
    <property type="term" value="C:dystrophin-associated glycoprotein complex"/>
    <property type="evidence" value="ECO:0007669"/>
    <property type="project" value="TreeGrafter"/>
</dbReference>
<comment type="caution">
    <text evidence="6">The sequence shown here is derived from an EMBL/GenBank/DDBJ whole genome shotgun (WGS) entry which is preliminary data.</text>
</comment>
<evidence type="ECO:0000256" key="2">
    <source>
        <dbReference type="ARBA" id="ARBA00010798"/>
    </source>
</evidence>
<sequence>MSSSESKVSTESVESIESSSKKSIGSKLGLVTVCDNFVKNGSKFGLTSKPEPMRLRLTPDRLILQKEVPECETDSCVTFTDNTSSSSSSCVDSLSECRVVQLTKDKCGLGINVKGGSEHNLPILISSLIKSSPAEKSGQLFIGDAILRVNDVCISTMSHEQAIKQLKNAGNHVTLTVKHFKVVSPFLNKCWRKRLEWQLPRINNNKKENRVSAKRAIMKTKWVDVISVDLLCCYVSKYIHDTDKVRQNGFEIRWFAERESCDRNADNCGQRKVFSSAIVTCNDSIIYDEWRSEIDNYVHNVTEGFVKLVNEKLVFDERVLFMGWISEGFPSSKQEPHRPCYRWTTKYMVIKGGDLYLYTNPGQFLNDESATQPKCKSQTSLYDVISGDVRVYRGYQSVLRCLKRNELVDEREYCFLVLTSDLSGNKSTQTHSSKYSSPIGYFSVETGHDLLRIKNAWNKAIYYSVTQLGCVASCLQLNYQRFKKVSSLQNASIICATLFLQFNVFSKTFAVIAEGRSGSLTLDWRIGFAFYDPKEKSYIWTFKFSQLKNSSDDGNNKLWLHFHSQRENNNRNNHRLITKELIVNNLQSLLYCMHSFLSAKVAAVDPQFDS</sequence>
<dbReference type="SUPFAM" id="SSF50729">
    <property type="entry name" value="PH domain-like"/>
    <property type="match status" value="1"/>
</dbReference>
<evidence type="ECO:0000313" key="7">
    <source>
        <dbReference type="Proteomes" id="UP000288716"/>
    </source>
</evidence>
<evidence type="ECO:0000256" key="3">
    <source>
        <dbReference type="ARBA" id="ARBA00022490"/>
    </source>
</evidence>
<keyword evidence="3" id="KW-0963">Cytoplasm</keyword>
<evidence type="ECO:0000256" key="4">
    <source>
        <dbReference type="ARBA" id="ARBA00023212"/>
    </source>
</evidence>